<sequence length="678" mass="75974">MIQSRIPSNNNQCSGKSEPSNDSQSSIKREPSDEDGCPKKEIITLDKIHDSLLPDGKCEAIRQLKDQKKGKEGHFSYFIAHILLVMCEQAYTRHDKHQQPTLHQTEKIDKWLAEGEKKRVKPPKKFGMHFCPLYELKDLGGPVAGIHLHDEAIVLVFKGTTVSSLDECLIDATLYRVDASPYLYGEVHEGFYDTLFSETRAPKSGSYKYRIQGPVNAMKYIMEAVLHMAWAARGRTNKPVNLWITGHSLGGALATLAMARLQATVGENDPLFTDPITTQDSNGDQNHATECTPLISSRGSSSSSSSSNNSNSSSNGQPRARTAKPSAKATVLQVMLAQFCMNHRAYKACKDCKECQNLNPSDNPIKWKFCKNCDGCRNIRMGPNCQDCIQRKKCNHCGSCEVCRDCEDRINCDHCITCHDHDLVALRDCYTMGAPKVGDSSFAEKFAENQKNFSEKHGSRCKDCPGKAVKHRHSLLNYHHVGNFVELYDAIKAPKVQPPVVRDHPATPRPETKTTCSDTLRMKSDLESFKGSLVWFHSIKTFVQSIFSASGVDDANDPDDPNDMSAVLNVLKQVSSVEADIATAWTLYDGASGFINWLRRSTRKLLFLSAHDPATYQTKLIQGRFYFKSYPGSKYDEIQRLYEEIQMEERQREEREMDEGIAINSPISACPSICVDMQ</sequence>
<protein>
    <recommendedName>
        <fullName evidence="2">Fungal lipase-type domain-containing protein</fullName>
    </recommendedName>
</protein>
<dbReference type="Gene3D" id="3.40.50.1820">
    <property type="entry name" value="alpha/beta hydrolase"/>
    <property type="match status" value="1"/>
</dbReference>
<evidence type="ECO:0000313" key="3">
    <source>
        <dbReference type="EMBL" id="KAF9955347.1"/>
    </source>
</evidence>
<feature type="compositionally biased region" description="Polar residues" evidence="1">
    <location>
        <begin position="275"/>
        <end position="289"/>
    </location>
</feature>
<name>A0A9P6IZR6_9FUNG</name>
<feature type="domain" description="Fungal lipase-type" evidence="2">
    <location>
        <begin position="154"/>
        <end position="264"/>
    </location>
</feature>
<feature type="compositionally biased region" description="Basic and acidic residues" evidence="1">
    <location>
        <begin position="27"/>
        <end position="38"/>
    </location>
</feature>
<gene>
    <name evidence="3" type="ORF">BGZ65_003435</name>
</gene>
<keyword evidence="4" id="KW-1185">Reference proteome</keyword>
<dbReference type="EMBL" id="JAAAHW010006763">
    <property type="protein sequence ID" value="KAF9955347.1"/>
    <property type="molecule type" value="Genomic_DNA"/>
</dbReference>
<feature type="compositionally biased region" description="Low complexity" evidence="1">
    <location>
        <begin position="296"/>
        <end position="315"/>
    </location>
</feature>
<proteinExistence type="predicted"/>
<dbReference type="SUPFAM" id="SSF53474">
    <property type="entry name" value="alpha/beta-Hydrolases"/>
    <property type="match status" value="1"/>
</dbReference>
<dbReference type="GO" id="GO:0006629">
    <property type="term" value="P:lipid metabolic process"/>
    <property type="evidence" value="ECO:0007669"/>
    <property type="project" value="InterPro"/>
</dbReference>
<dbReference type="Pfam" id="PF01764">
    <property type="entry name" value="Lipase_3"/>
    <property type="match status" value="1"/>
</dbReference>
<reference evidence="3" key="1">
    <citation type="journal article" date="2020" name="Fungal Divers.">
        <title>Resolving the Mortierellaceae phylogeny through synthesis of multi-gene phylogenetics and phylogenomics.</title>
        <authorList>
            <person name="Vandepol N."/>
            <person name="Liber J."/>
            <person name="Desiro A."/>
            <person name="Na H."/>
            <person name="Kennedy M."/>
            <person name="Barry K."/>
            <person name="Grigoriev I.V."/>
            <person name="Miller A.N."/>
            <person name="O'Donnell K."/>
            <person name="Stajich J.E."/>
            <person name="Bonito G."/>
        </authorList>
    </citation>
    <scope>NUCLEOTIDE SEQUENCE</scope>
    <source>
        <strain evidence="3">MES-2147</strain>
    </source>
</reference>
<dbReference type="OrthoDB" id="426718at2759"/>
<dbReference type="InterPro" id="IPR002921">
    <property type="entry name" value="Fungal_lipase-type"/>
</dbReference>
<dbReference type="PANTHER" id="PTHR45856">
    <property type="entry name" value="ALPHA/BETA-HYDROLASES SUPERFAMILY PROTEIN"/>
    <property type="match status" value="1"/>
</dbReference>
<dbReference type="PANTHER" id="PTHR45856:SF24">
    <property type="entry name" value="FUNGAL LIPASE-LIKE DOMAIN-CONTAINING PROTEIN"/>
    <property type="match status" value="1"/>
</dbReference>
<comment type="caution">
    <text evidence="3">The sequence shown here is derived from an EMBL/GenBank/DDBJ whole genome shotgun (WGS) entry which is preliminary data.</text>
</comment>
<evidence type="ECO:0000256" key="1">
    <source>
        <dbReference type="SAM" id="MobiDB-lite"/>
    </source>
</evidence>
<feature type="region of interest" description="Disordered" evidence="1">
    <location>
        <begin position="1"/>
        <end position="38"/>
    </location>
</feature>
<dbReference type="InterPro" id="IPR051218">
    <property type="entry name" value="Sec_MonoDiacylglyc_Lipase"/>
</dbReference>
<accession>A0A9P6IZR6</accession>
<evidence type="ECO:0000259" key="2">
    <source>
        <dbReference type="Pfam" id="PF01764"/>
    </source>
</evidence>
<dbReference type="Proteomes" id="UP000749646">
    <property type="component" value="Unassembled WGS sequence"/>
</dbReference>
<feature type="compositionally biased region" description="Polar residues" evidence="1">
    <location>
        <begin position="1"/>
        <end position="26"/>
    </location>
</feature>
<feature type="region of interest" description="Disordered" evidence="1">
    <location>
        <begin position="271"/>
        <end position="327"/>
    </location>
</feature>
<dbReference type="AlphaFoldDB" id="A0A9P6IZR6"/>
<dbReference type="InterPro" id="IPR029058">
    <property type="entry name" value="AB_hydrolase_fold"/>
</dbReference>
<organism evidence="3 4">
    <name type="scientific">Modicella reniformis</name>
    <dbReference type="NCBI Taxonomy" id="1440133"/>
    <lineage>
        <taxon>Eukaryota</taxon>
        <taxon>Fungi</taxon>
        <taxon>Fungi incertae sedis</taxon>
        <taxon>Mucoromycota</taxon>
        <taxon>Mortierellomycotina</taxon>
        <taxon>Mortierellomycetes</taxon>
        <taxon>Mortierellales</taxon>
        <taxon>Mortierellaceae</taxon>
        <taxon>Modicella</taxon>
    </lineage>
</organism>
<evidence type="ECO:0000313" key="4">
    <source>
        <dbReference type="Proteomes" id="UP000749646"/>
    </source>
</evidence>